<reference evidence="1 2" key="2">
    <citation type="journal article" date="2022" name="Mol. Ecol. Resour.">
        <title>The genomes of chicory, endive, great burdock and yacon provide insights into Asteraceae paleo-polyploidization history and plant inulin production.</title>
        <authorList>
            <person name="Fan W."/>
            <person name="Wang S."/>
            <person name="Wang H."/>
            <person name="Wang A."/>
            <person name="Jiang F."/>
            <person name="Liu H."/>
            <person name="Zhao H."/>
            <person name="Xu D."/>
            <person name="Zhang Y."/>
        </authorList>
    </citation>
    <scope>NUCLEOTIDE SEQUENCE [LARGE SCALE GENOMIC DNA]</scope>
    <source>
        <strain evidence="2">cv. Niubang</strain>
    </source>
</reference>
<proteinExistence type="predicted"/>
<protein>
    <submittedName>
        <fullName evidence="1">Uncharacterized protein</fullName>
    </submittedName>
</protein>
<comment type="caution">
    <text evidence="1">The sequence shown here is derived from an EMBL/GenBank/DDBJ whole genome shotgun (WGS) entry which is preliminary data.</text>
</comment>
<accession>A0ACB9EGT0</accession>
<gene>
    <name evidence="1" type="ORF">L6452_05470</name>
</gene>
<sequence length="236" mass="26844">MKTGVGMKKLEDLEEISDMGFDLLPISSVDHDQSTTVDSSCSVNSFAYYRTNSETSAFSELLTDDSNSCSSETQPPVCWPATGSSPFLPALSRFGGIRCNHKLEKDDKLDDHKPTDLEKQTIQIIQKKNPPSRFLLEIVDKTTTNYRFYVIQDTVKTFNPFADEGRGEGTGWAFKPLTRECMLDALRVAIETYRKHKPSWRGLIKRGMERNSSWDNATVQYEEVFKWAFIDPPYVS</sequence>
<organism evidence="1 2">
    <name type="scientific">Arctium lappa</name>
    <name type="common">Greater burdock</name>
    <name type="synonym">Lappa major</name>
    <dbReference type="NCBI Taxonomy" id="4217"/>
    <lineage>
        <taxon>Eukaryota</taxon>
        <taxon>Viridiplantae</taxon>
        <taxon>Streptophyta</taxon>
        <taxon>Embryophyta</taxon>
        <taxon>Tracheophyta</taxon>
        <taxon>Spermatophyta</taxon>
        <taxon>Magnoliopsida</taxon>
        <taxon>eudicotyledons</taxon>
        <taxon>Gunneridae</taxon>
        <taxon>Pentapetalae</taxon>
        <taxon>asterids</taxon>
        <taxon>campanulids</taxon>
        <taxon>Asterales</taxon>
        <taxon>Asteraceae</taxon>
        <taxon>Carduoideae</taxon>
        <taxon>Cardueae</taxon>
        <taxon>Arctiinae</taxon>
        <taxon>Arctium</taxon>
    </lineage>
</organism>
<keyword evidence="2" id="KW-1185">Reference proteome</keyword>
<name>A0ACB9EGT0_ARCLA</name>
<evidence type="ECO:0000313" key="2">
    <source>
        <dbReference type="Proteomes" id="UP001055879"/>
    </source>
</evidence>
<dbReference type="EMBL" id="CM042048">
    <property type="protein sequence ID" value="KAI3757926.1"/>
    <property type="molecule type" value="Genomic_DNA"/>
</dbReference>
<evidence type="ECO:0000313" key="1">
    <source>
        <dbReference type="EMBL" id="KAI3757926.1"/>
    </source>
</evidence>
<dbReference type="Proteomes" id="UP001055879">
    <property type="component" value="Linkage Group LG02"/>
</dbReference>
<reference evidence="2" key="1">
    <citation type="journal article" date="2022" name="Mol. Ecol. Resour.">
        <title>The genomes of chicory, endive, great burdock and yacon provide insights into Asteraceae palaeo-polyploidization history and plant inulin production.</title>
        <authorList>
            <person name="Fan W."/>
            <person name="Wang S."/>
            <person name="Wang H."/>
            <person name="Wang A."/>
            <person name="Jiang F."/>
            <person name="Liu H."/>
            <person name="Zhao H."/>
            <person name="Xu D."/>
            <person name="Zhang Y."/>
        </authorList>
    </citation>
    <scope>NUCLEOTIDE SEQUENCE [LARGE SCALE GENOMIC DNA]</scope>
    <source>
        <strain evidence="2">cv. Niubang</strain>
    </source>
</reference>